<evidence type="ECO:0000256" key="1">
    <source>
        <dbReference type="ARBA" id="ARBA00022553"/>
    </source>
</evidence>
<dbReference type="Proteomes" id="UP000467841">
    <property type="component" value="Unassembled WGS sequence"/>
</dbReference>
<dbReference type="GO" id="GO:0016301">
    <property type="term" value="F:kinase activity"/>
    <property type="evidence" value="ECO:0007669"/>
    <property type="project" value="UniProtKB-KW"/>
</dbReference>
<dbReference type="Gene3D" id="3.30.200.20">
    <property type="entry name" value="Phosphorylase Kinase, domain 1"/>
    <property type="match status" value="1"/>
</dbReference>
<dbReference type="OrthoDB" id="1727301at2759"/>
<evidence type="ECO:0000313" key="7">
    <source>
        <dbReference type="EMBL" id="CAA7015560.1"/>
    </source>
</evidence>
<dbReference type="AlphaFoldDB" id="A0A6D2HLP3"/>
<dbReference type="GO" id="GO:0005524">
    <property type="term" value="F:ATP binding"/>
    <property type="evidence" value="ECO:0007669"/>
    <property type="project" value="UniProtKB-KW"/>
</dbReference>
<proteinExistence type="predicted"/>
<evidence type="ECO:0008006" key="9">
    <source>
        <dbReference type="Google" id="ProtNLM"/>
    </source>
</evidence>
<feature type="region of interest" description="Disordered" evidence="6">
    <location>
        <begin position="18"/>
        <end position="45"/>
    </location>
</feature>
<evidence type="ECO:0000256" key="5">
    <source>
        <dbReference type="ARBA" id="ARBA00022840"/>
    </source>
</evidence>
<sequence>MSCFGCCGGEDFRRVAETGPRPVHNAAGYNGGHHQRADPPKNPPVIQMQPISVAAIPADELKDVTDNYGSKSLIGEGSYGRVFYGDYCLLTLQETKKSLKAQVSDF</sequence>
<dbReference type="InterPro" id="IPR052101">
    <property type="entry name" value="Plant_StressResp_Kinase"/>
</dbReference>
<evidence type="ECO:0000256" key="2">
    <source>
        <dbReference type="ARBA" id="ARBA00022679"/>
    </source>
</evidence>
<keyword evidence="5" id="KW-0067">ATP-binding</keyword>
<dbReference type="EMBL" id="CACVBM020000188">
    <property type="protein sequence ID" value="CAA7015560.1"/>
    <property type="molecule type" value="Genomic_DNA"/>
</dbReference>
<keyword evidence="2" id="KW-0808">Transferase</keyword>
<keyword evidence="1" id="KW-0597">Phosphoprotein</keyword>
<name>A0A6D2HLP3_9BRAS</name>
<dbReference type="PANTHER" id="PTHR47983:SF49">
    <property type="entry name" value="RECEPTOR-LIKE CYTOPLASMIC KINASE 1"/>
    <property type="match status" value="1"/>
</dbReference>
<keyword evidence="4" id="KW-0418">Kinase</keyword>
<evidence type="ECO:0000256" key="4">
    <source>
        <dbReference type="ARBA" id="ARBA00022777"/>
    </source>
</evidence>
<organism evidence="7 8">
    <name type="scientific">Microthlaspi erraticum</name>
    <dbReference type="NCBI Taxonomy" id="1685480"/>
    <lineage>
        <taxon>Eukaryota</taxon>
        <taxon>Viridiplantae</taxon>
        <taxon>Streptophyta</taxon>
        <taxon>Embryophyta</taxon>
        <taxon>Tracheophyta</taxon>
        <taxon>Spermatophyta</taxon>
        <taxon>Magnoliopsida</taxon>
        <taxon>eudicotyledons</taxon>
        <taxon>Gunneridae</taxon>
        <taxon>Pentapetalae</taxon>
        <taxon>rosids</taxon>
        <taxon>malvids</taxon>
        <taxon>Brassicales</taxon>
        <taxon>Brassicaceae</taxon>
        <taxon>Coluteocarpeae</taxon>
        <taxon>Microthlaspi</taxon>
    </lineage>
</organism>
<keyword evidence="8" id="KW-1185">Reference proteome</keyword>
<comment type="caution">
    <text evidence="7">The sequence shown here is derived from an EMBL/GenBank/DDBJ whole genome shotgun (WGS) entry which is preliminary data.</text>
</comment>
<evidence type="ECO:0000256" key="6">
    <source>
        <dbReference type="SAM" id="MobiDB-lite"/>
    </source>
</evidence>
<protein>
    <recommendedName>
        <fullName evidence="9">Protein kinase domain-containing protein</fullName>
    </recommendedName>
</protein>
<accession>A0A6D2HLP3</accession>
<gene>
    <name evidence="7" type="ORF">MERR_LOCUS2795</name>
</gene>
<reference evidence="7" key="1">
    <citation type="submission" date="2020-01" db="EMBL/GenBank/DDBJ databases">
        <authorList>
            <person name="Mishra B."/>
        </authorList>
    </citation>
    <scope>NUCLEOTIDE SEQUENCE [LARGE SCALE GENOMIC DNA]</scope>
</reference>
<keyword evidence="3" id="KW-0547">Nucleotide-binding</keyword>
<evidence type="ECO:0000256" key="3">
    <source>
        <dbReference type="ARBA" id="ARBA00022741"/>
    </source>
</evidence>
<dbReference type="PANTHER" id="PTHR47983">
    <property type="entry name" value="PTO-INTERACTING PROTEIN 1-LIKE"/>
    <property type="match status" value="1"/>
</dbReference>
<evidence type="ECO:0000313" key="8">
    <source>
        <dbReference type="Proteomes" id="UP000467841"/>
    </source>
</evidence>